<dbReference type="Gene3D" id="3.30.70.270">
    <property type="match status" value="1"/>
</dbReference>
<dbReference type="NCBIfam" id="TIGR00254">
    <property type="entry name" value="GGDEF"/>
    <property type="match status" value="1"/>
</dbReference>
<dbReference type="Gene3D" id="3.20.20.450">
    <property type="entry name" value="EAL domain"/>
    <property type="match status" value="1"/>
</dbReference>
<feature type="coiled-coil region" evidence="1">
    <location>
        <begin position="137"/>
        <end position="164"/>
    </location>
</feature>
<proteinExistence type="predicted"/>
<dbReference type="RefSeq" id="WP_124945664.1">
    <property type="nucleotide sequence ID" value="NZ_BHVT01000017.1"/>
</dbReference>
<feature type="domain" description="PAS" evidence="2">
    <location>
        <begin position="282"/>
        <end position="334"/>
    </location>
</feature>
<evidence type="ECO:0000259" key="3">
    <source>
        <dbReference type="PROSITE" id="PS50883"/>
    </source>
</evidence>
<dbReference type="Pfam" id="PF13426">
    <property type="entry name" value="PAS_9"/>
    <property type="match status" value="1"/>
</dbReference>
<dbReference type="Proteomes" id="UP000295367">
    <property type="component" value="Unassembled WGS sequence"/>
</dbReference>
<dbReference type="InterPro" id="IPR000160">
    <property type="entry name" value="GGDEF_dom"/>
</dbReference>
<dbReference type="InterPro" id="IPR043128">
    <property type="entry name" value="Rev_trsase/Diguanyl_cyclase"/>
</dbReference>
<feature type="domain" description="GGDEF" evidence="4">
    <location>
        <begin position="443"/>
        <end position="576"/>
    </location>
</feature>
<dbReference type="Gene3D" id="3.30.450.20">
    <property type="entry name" value="PAS domain"/>
    <property type="match status" value="2"/>
</dbReference>
<dbReference type="NCBIfam" id="TIGR00229">
    <property type="entry name" value="sensory_box"/>
    <property type="match status" value="2"/>
</dbReference>
<accession>A0A4R3Y6B1</accession>
<comment type="caution">
    <text evidence="5">The sequence shown here is derived from an EMBL/GenBank/DDBJ whole genome shotgun (WGS) entry which is preliminary data.</text>
</comment>
<dbReference type="Pfam" id="PF00563">
    <property type="entry name" value="EAL"/>
    <property type="match status" value="1"/>
</dbReference>
<feature type="domain" description="EAL" evidence="3">
    <location>
        <begin position="587"/>
        <end position="843"/>
    </location>
</feature>
<keyword evidence="6" id="KW-1185">Reference proteome</keyword>
<sequence>MVALPSHPITLNTSISPFLEQCKVYDLLHSAVAILDGRCCILYENPAFSTFNLAVRDDAIQLRQLPSLLDCPDIQDWLNQCLQSGKNLTLKKTFYYSPRIKVDVTLCARLILTSNTDETGIFLTLGEESIDFDRSHIARSQESHRSLTERIKALDNDKRQNERLIRVLLKDAPFAMLLMNSKREIIQTNRAAEQLFGKTAAQLLGQPCQQVLSCYQKCGHCPAMATTLSIVAEEITGLKSDLQIIPLIRNAVVLDRDTEPLIIEAFIDLTEHKQTQETLNRLSEFNRLLVDSSGEGIFSVDVDLHCTFANQAAASILGYKSEDLIGQHIHTLFHSKQEDGNLLPIEDIPIYKVISSGLGMEANEVFWNRNGHAIPVQYQCNPIHESGSVSGAVVVFRNVSEARATAKKLDYLATHDALTGQLNRHAFEQRLANVIKHAYEDEFNHVLCYIDLDQFKIVNDTCGHAAGDELLRQLSEMIQNNLRRTDIFARLGGDEFGLLFANCPMEKAKVLAQELLSRISEYRFSWNNKLFSLGASIGMAELNRHIPDTSTAMSAVDAACYVAKERGRNRLHIYQANDLDLNQRHMEIEWVARIKTALNEDRFFLMAQSIVLVDQPHVQHQHMELLLRMYDEEGKIINPGSFIPAAERYGLMTEVDKWVVKEALKQLTLHPQYLQQIVHCCINLSGQSISDEKFLAFLLEQLAQHPAAAKHLCLEITETAAVTNLSHASQFMRSIKEKGCSFSLDDFGSGMSSFAYLKNLPVDFLKIDGNFVRDINHDKVDYAMVEAIHRVGNVMGIKTIAEFVENNLILGHLKDIGVDCAQGFGIHKPEPLDKFLSKTINPV</sequence>
<dbReference type="Pfam" id="PF00989">
    <property type="entry name" value="PAS"/>
    <property type="match status" value="1"/>
</dbReference>
<dbReference type="EMBL" id="SMCO01000005">
    <property type="protein sequence ID" value="TCV87340.1"/>
    <property type="molecule type" value="Genomic_DNA"/>
</dbReference>
<dbReference type="PROSITE" id="PS50887">
    <property type="entry name" value="GGDEF"/>
    <property type="match status" value="1"/>
</dbReference>
<dbReference type="InterPro" id="IPR000014">
    <property type="entry name" value="PAS"/>
</dbReference>
<dbReference type="FunFam" id="3.30.70.270:FF:000001">
    <property type="entry name" value="Diguanylate cyclase domain protein"/>
    <property type="match status" value="1"/>
</dbReference>
<evidence type="ECO:0000259" key="4">
    <source>
        <dbReference type="PROSITE" id="PS50887"/>
    </source>
</evidence>
<dbReference type="Pfam" id="PF00990">
    <property type="entry name" value="GGDEF"/>
    <property type="match status" value="1"/>
</dbReference>
<organism evidence="5 6">
    <name type="scientific">Sulfurirhabdus autotrophica</name>
    <dbReference type="NCBI Taxonomy" id="1706046"/>
    <lineage>
        <taxon>Bacteria</taxon>
        <taxon>Pseudomonadati</taxon>
        <taxon>Pseudomonadota</taxon>
        <taxon>Betaproteobacteria</taxon>
        <taxon>Nitrosomonadales</taxon>
        <taxon>Sulfuricellaceae</taxon>
        <taxon>Sulfurirhabdus</taxon>
    </lineage>
</organism>
<dbReference type="SUPFAM" id="SSF55785">
    <property type="entry name" value="PYP-like sensor domain (PAS domain)"/>
    <property type="match status" value="2"/>
</dbReference>
<evidence type="ECO:0000313" key="6">
    <source>
        <dbReference type="Proteomes" id="UP000295367"/>
    </source>
</evidence>
<dbReference type="SUPFAM" id="SSF55073">
    <property type="entry name" value="Nucleotide cyclase"/>
    <property type="match status" value="1"/>
</dbReference>
<feature type="domain" description="PAS" evidence="2">
    <location>
        <begin position="161"/>
        <end position="206"/>
    </location>
</feature>
<dbReference type="InterPro" id="IPR035919">
    <property type="entry name" value="EAL_sf"/>
</dbReference>
<dbReference type="InterPro" id="IPR001633">
    <property type="entry name" value="EAL_dom"/>
</dbReference>
<dbReference type="PROSITE" id="PS50112">
    <property type="entry name" value="PAS"/>
    <property type="match status" value="2"/>
</dbReference>
<dbReference type="CDD" id="cd01949">
    <property type="entry name" value="GGDEF"/>
    <property type="match status" value="1"/>
</dbReference>
<dbReference type="InterPro" id="IPR029787">
    <property type="entry name" value="Nucleotide_cyclase"/>
</dbReference>
<keyword evidence="1" id="KW-0175">Coiled coil</keyword>
<evidence type="ECO:0000313" key="5">
    <source>
        <dbReference type="EMBL" id="TCV87340.1"/>
    </source>
</evidence>
<dbReference type="InterPro" id="IPR035965">
    <property type="entry name" value="PAS-like_dom_sf"/>
</dbReference>
<reference evidence="5 6" key="1">
    <citation type="submission" date="2019-03" db="EMBL/GenBank/DDBJ databases">
        <title>Genomic Encyclopedia of Type Strains, Phase IV (KMG-IV): sequencing the most valuable type-strain genomes for metagenomic binning, comparative biology and taxonomic classification.</title>
        <authorList>
            <person name="Goeker M."/>
        </authorList>
    </citation>
    <scope>NUCLEOTIDE SEQUENCE [LARGE SCALE GENOMIC DNA]</scope>
    <source>
        <strain evidence="5 6">DSM 100309</strain>
    </source>
</reference>
<evidence type="ECO:0000259" key="2">
    <source>
        <dbReference type="PROSITE" id="PS50112"/>
    </source>
</evidence>
<gene>
    <name evidence="5" type="ORF">EDC63_1055</name>
</gene>
<dbReference type="OrthoDB" id="9813903at2"/>
<dbReference type="PANTHER" id="PTHR44757:SF4">
    <property type="entry name" value="DIGUANYLATE CYCLASE DGCE-RELATED"/>
    <property type="match status" value="1"/>
</dbReference>
<dbReference type="GO" id="GO:0003824">
    <property type="term" value="F:catalytic activity"/>
    <property type="evidence" value="ECO:0007669"/>
    <property type="project" value="UniProtKB-ARBA"/>
</dbReference>
<dbReference type="CDD" id="cd01948">
    <property type="entry name" value="EAL"/>
    <property type="match status" value="1"/>
</dbReference>
<name>A0A4R3Y6B1_9PROT</name>
<evidence type="ECO:0000256" key="1">
    <source>
        <dbReference type="SAM" id="Coils"/>
    </source>
</evidence>
<dbReference type="InterPro" id="IPR013767">
    <property type="entry name" value="PAS_fold"/>
</dbReference>
<dbReference type="PROSITE" id="PS50883">
    <property type="entry name" value="EAL"/>
    <property type="match status" value="1"/>
</dbReference>
<dbReference type="InterPro" id="IPR052155">
    <property type="entry name" value="Biofilm_reg_signaling"/>
</dbReference>
<dbReference type="SMART" id="SM00052">
    <property type="entry name" value="EAL"/>
    <property type="match status" value="1"/>
</dbReference>
<dbReference type="SMART" id="SM00091">
    <property type="entry name" value="PAS"/>
    <property type="match status" value="2"/>
</dbReference>
<dbReference type="PANTHER" id="PTHR44757">
    <property type="entry name" value="DIGUANYLATE CYCLASE DGCP"/>
    <property type="match status" value="1"/>
</dbReference>
<dbReference type="SMART" id="SM00267">
    <property type="entry name" value="GGDEF"/>
    <property type="match status" value="1"/>
</dbReference>
<dbReference type="AlphaFoldDB" id="A0A4R3Y6B1"/>
<protein>
    <submittedName>
        <fullName evidence="5">PAS domain S-box-containing protein/diguanylate cyclase (GGDEF)-like protein</fullName>
    </submittedName>
</protein>
<dbReference type="SUPFAM" id="SSF141868">
    <property type="entry name" value="EAL domain-like"/>
    <property type="match status" value="1"/>
</dbReference>
<dbReference type="CDD" id="cd00130">
    <property type="entry name" value="PAS"/>
    <property type="match status" value="1"/>
</dbReference>